<gene>
    <name evidence="7" type="ORF">LY90DRAFT_503342</name>
</gene>
<evidence type="ECO:0000259" key="6">
    <source>
        <dbReference type="PROSITE" id="PS50089"/>
    </source>
</evidence>
<dbReference type="InterPro" id="IPR017907">
    <property type="entry name" value="Znf_RING_CS"/>
</dbReference>
<dbReference type="PROSITE" id="PS50089">
    <property type="entry name" value="ZF_RING_2"/>
    <property type="match status" value="1"/>
</dbReference>
<evidence type="ECO:0000256" key="4">
    <source>
        <dbReference type="PROSITE-ProRule" id="PRU00175"/>
    </source>
</evidence>
<dbReference type="Proteomes" id="UP000193920">
    <property type="component" value="Unassembled WGS sequence"/>
</dbReference>
<evidence type="ECO:0000256" key="3">
    <source>
        <dbReference type="ARBA" id="ARBA00022833"/>
    </source>
</evidence>
<dbReference type="PROSITE" id="PS00518">
    <property type="entry name" value="ZF_RING_1"/>
    <property type="match status" value="1"/>
</dbReference>
<accession>A0A1Y2EP35</accession>
<keyword evidence="8" id="KW-1185">Reference proteome</keyword>
<proteinExistence type="predicted"/>
<comment type="caution">
    <text evidence="7">The sequence shown here is derived from an EMBL/GenBank/DDBJ whole genome shotgun (WGS) entry which is preliminary data.</text>
</comment>
<dbReference type="Gene3D" id="3.30.40.10">
    <property type="entry name" value="Zinc/RING finger domain, C3HC4 (zinc finger)"/>
    <property type="match status" value="1"/>
</dbReference>
<dbReference type="GO" id="GO:0008270">
    <property type="term" value="F:zinc ion binding"/>
    <property type="evidence" value="ECO:0007669"/>
    <property type="project" value="UniProtKB-KW"/>
</dbReference>
<organism evidence="7 8">
    <name type="scientific">Neocallimastix californiae</name>
    <dbReference type="NCBI Taxonomy" id="1754190"/>
    <lineage>
        <taxon>Eukaryota</taxon>
        <taxon>Fungi</taxon>
        <taxon>Fungi incertae sedis</taxon>
        <taxon>Chytridiomycota</taxon>
        <taxon>Chytridiomycota incertae sedis</taxon>
        <taxon>Neocallimastigomycetes</taxon>
        <taxon>Neocallimastigales</taxon>
        <taxon>Neocallimastigaceae</taxon>
        <taxon>Neocallimastix</taxon>
    </lineage>
</organism>
<dbReference type="STRING" id="1754190.A0A1Y2EP35"/>
<dbReference type="OrthoDB" id="6105938at2759"/>
<feature type="region of interest" description="Disordered" evidence="5">
    <location>
        <begin position="1"/>
        <end position="29"/>
    </location>
</feature>
<dbReference type="InterPro" id="IPR013083">
    <property type="entry name" value="Znf_RING/FYVE/PHD"/>
</dbReference>
<protein>
    <recommendedName>
        <fullName evidence="6">RING-type domain-containing protein</fullName>
    </recommendedName>
</protein>
<dbReference type="SMART" id="SM00184">
    <property type="entry name" value="RING"/>
    <property type="match status" value="1"/>
</dbReference>
<evidence type="ECO:0000256" key="1">
    <source>
        <dbReference type="ARBA" id="ARBA00022723"/>
    </source>
</evidence>
<keyword evidence="3" id="KW-0862">Zinc</keyword>
<name>A0A1Y2EP35_9FUNG</name>
<sequence>MNSYSNNVSASSSSSRNDNNNNNSISDDITTIDLTDDIGTNTNSSSRSNMIQDSNRSFNIINNNIRRRNDNRRNLLYVYENNTGGFPVQLAPSIVLPRRVLPSRIMNEHYSNLHFRNYNDIDNTPSTLAGRAIEEARNEESDNSVKYKNIKCSICLCNPTVGTRLDSTICGHVFCHDCLSQALKVSKRCPTCRHFLRNRYSVHPLYTE</sequence>
<dbReference type="Pfam" id="PF13639">
    <property type="entry name" value="zf-RING_2"/>
    <property type="match status" value="1"/>
</dbReference>
<reference evidence="7 8" key="1">
    <citation type="submission" date="2016-08" db="EMBL/GenBank/DDBJ databases">
        <title>A Parts List for Fungal Cellulosomes Revealed by Comparative Genomics.</title>
        <authorList>
            <consortium name="DOE Joint Genome Institute"/>
            <person name="Haitjema C.H."/>
            <person name="Gilmore S.P."/>
            <person name="Henske J.K."/>
            <person name="Solomon K.V."/>
            <person name="De Groot R."/>
            <person name="Kuo A."/>
            <person name="Mondo S.J."/>
            <person name="Salamov A.A."/>
            <person name="Labutti K."/>
            <person name="Zhao Z."/>
            <person name="Chiniquy J."/>
            <person name="Barry K."/>
            <person name="Brewer H.M."/>
            <person name="Purvine S.O."/>
            <person name="Wright A.T."/>
            <person name="Boxma B."/>
            <person name="Van Alen T."/>
            <person name="Hackstein J.H."/>
            <person name="Baker S.E."/>
            <person name="Grigoriev I.V."/>
            <person name="O'Malley M.A."/>
        </authorList>
    </citation>
    <scope>NUCLEOTIDE SEQUENCE [LARGE SCALE GENOMIC DNA]</scope>
    <source>
        <strain evidence="7 8">G1</strain>
    </source>
</reference>
<evidence type="ECO:0000313" key="7">
    <source>
        <dbReference type="EMBL" id="ORY72956.1"/>
    </source>
</evidence>
<dbReference type="EMBL" id="MCOG01000036">
    <property type="protein sequence ID" value="ORY72956.1"/>
    <property type="molecule type" value="Genomic_DNA"/>
</dbReference>
<keyword evidence="1" id="KW-0479">Metal-binding</keyword>
<evidence type="ECO:0000313" key="8">
    <source>
        <dbReference type="Proteomes" id="UP000193920"/>
    </source>
</evidence>
<dbReference type="PANTHER" id="PTHR23041">
    <property type="entry name" value="RING FINGER DOMAIN-CONTAINING"/>
    <property type="match status" value="1"/>
</dbReference>
<evidence type="ECO:0000256" key="2">
    <source>
        <dbReference type="ARBA" id="ARBA00022771"/>
    </source>
</evidence>
<dbReference type="SUPFAM" id="SSF57850">
    <property type="entry name" value="RING/U-box"/>
    <property type="match status" value="1"/>
</dbReference>
<feature type="domain" description="RING-type" evidence="6">
    <location>
        <begin position="152"/>
        <end position="193"/>
    </location>
</feature>
<dbReference type="InterPro" id="IPR047134">
    <property type="entry name" value="RNF4"/>
</dbReference>
<keyword evidence="2 4" id="KW-0863">Zinc-finger</keyword>
<dbReference type="PANTHER" id="PTHR23041:SF78">
    <property type="entry name" value="E3 UBIQUITIN-PROTEIN LIGASE RNF4"/>
    <property type="match status" value="1"/>
</dbReference>
<evidence type="ECO:0000256" key="5">
    <source>
        <dbReference type="SAM" id="MobiDB-lite"/>
    </source>
</evidence>
<dbReference type="InterPro" id="IPR001841">
    <property type="entry name" value="Znf_RING"/>
</dbReference>
<dbReference type="AlphaFoldDB" id="A0A1Y2EP35"/>